<keyword evidence="2" id="KW-1133">Transmembrane helix</keyword>
<dbReference type="Proteomes" id="UP000315385">
    <property type="component" value="Unassembled WGS sequence"/>
</dbReference>
<feature type="transmembrane region" description="Helical" evidence="2">
    <location>
        <begin position="66"/>
        <end position="86"/>
    </location>
</feature>
<evidence type="ECO:0000313" key="3">
    <source>
        <dbReference type="EMBL" id="TQQ82302.1"/>
    </source>
</evidence>
<dbReference type="AlphaFoldDB" id="A0A544QSA0"/>
<feature type="transmembrane region" description="Helical" evidence="2">
    <location>
        <begin position="29"/>
        <end position="46"/>
    </location>
</feature>
<dbReference type="PROSITE" id="PS51257">
    <property type="entry name" value="PROKAR_LIPOPROTEIN"/>
    <property type="match status" value="1"/>
</dbReference>
<sequence length="139" mass="14233">MRSSLQWLLGGATGLVVGGGCYWLVGDPVLAAVTGVVWGVGLALTARSARHHPSSTGVTDWRSARWIGLGTGGITLAALLGVSPSLPISAELRLALGLLIIGTGLLATTTARLAENERQGGTATTTKRDKTTTAEQSIE</sequence>
<evidence type="ECO:0000256" key="1">
    <source>
        <dbReference type="SAM" id="MobiDB-lite"/>
    </source>
</evidence>
<organism evidence="3 4">
    <name type="scientific">Halonotius roseus</name>
    <dbReference type="NCBI Taxonomy" id="2511997"/>
    <lineage>
        <taxon>Archaea</taxon>
        <taxon>Methanobacteriati</taxon>
        <taxon>Methanobacteriota</taxon>
        <taxon>Stenosarchaea group</taxon>
        <taxon>Halobacteria</taxon>
        <taxon>Halobacteriales</taxon>
        <taxon>Haloferacaceae</taxon>
        <taxon>Halonotius</taxon>
    </lineage>
</organism>
<keyword evidence="2" id="KW-0812">Transmembrane</keyword>
<evidence type="ECO:0000313" key="4">
    <source>
        <dbReference type="Proteomes" id="UP000315385"/>
    </source>
</evidence>
<dbReference type="EMBL" id="SESI01000001">
    <property type="protein sequence ID" value="TQQ82302.1"/>
    <property type="molecule type" value="Genomic_DNA"/>
</dbReference>
<proteinExistence type="predicted"/>
<feature type="transmembrane region" description="Helical" evidence="2">
    <location>
        <begin position="92"/>
        <end position="111"/>
    </location>
</feature>
<name>A0A544QSA0_9EURY</name>
<keyword evidence="4" id="KW-1185">Reference proteome</keyword>
<feature type="region of interest" description="Disordered" evidence="1">
    <location>
        <begin position="116"/>
        <end position="139"/>
    </location>
</feature>
<protein>
    <submittedName>
        <fullName evidence="3">Sterol desaturase</fullName>
    </submittedName>
</protein>
<gene>
    <name evidence="3" type="ORF">EWF95_05075</name>
</gene>
<keyword evidence="2" id="KW-0472">Membrane</keyword>
<dbReference type="RefSeq" id="WP_142442951.1">
    <property type="nucleotide sequence ID" value="NZ_SESI01000001.1"/>
</dbReference>
<comment type="caution">
    <text evidence="3">The sequence shown here is derived from an EMBL/GenBank/DDBJ whole genome shotgun (WGS) entry which is preliminary data.</text>
</comment>
<evidence type="ECO:0000256" key="2">
    <source>
        <dbReference type="SAM" id="Phobius"/>
    </source>
</evidence>
<reference evidence="3 4" key="1">
    <citation type="submission" date="2019-02" db="EMBL/GenBank/DDBJ databases">
        <title>Halonotius sp. a new haloqrchaeon isolated from saline water.</title>
        <authorList>
            <person name="Duran-Viseras A."/>
            <person name="Sanchez-Porro C."/>
            <person name="Ventosa A."/>
        </authorList>
    </citation>
    <scope>NUCLEOTIDE SEQUENCE [LARGE SCALE GENOMIC DNA]</scope>
    <source>
        <strain evidence="3 4">F9-27</strain>
    </source>
</reference>
<accession>A0A544QSA0</accession>
<dbReference type="OrthoDB" id="186093at2157"/>